<dbReference type="GO" id="GO:0004334">
    <property type="term" value="F:fumarylacetoacetase activity"/>
    <property type="evidence" value="ECO:0007669"/>
    <property type="project" value="UniProtKB-UniRule"/>
</dbReference>
<dbReference type="EC" id="3.7.1.2" evidence="3 13"/>
<evidence type="ECO:0000256" key="4">
    <source>
        <dbReference type="ARBA" id="ARBA00022723"/>
    </source>
</evidence>
<comment type="caution">
    <text evidence="16">The sequence shown here is derived from an EMBL/GenBank/DDBJ whole genome shotgun (WGS) entry which is preliminary data.</text>
</comment>
<feature type="binding site" evidence="11">
    <location>
        <position position="353"/>
    </location>
    <ligand>
        <name>substrate</name>
    </ligand>
</feature>
<dbReference type="Pfam" id="PF09298">
    <property type="entry name" value="FAA_hydrolase_N"/>
    <property type="match status" value="1"/>
</dbReference>
<evidence type="ECO:0000256" key="1">
    <source>
        <dbReference type="ARBA" id="ARBA00004782"/>
    </source>
</evidence>
<dbReference type="GO" id="GO:0006559">
    <property type="term" value="P:L-phenylalanine catabolic process"/>
    <property type="evidence" value="ECO:0007669"/>
    <property type="project" value="UniProtKB-UniRule"/>
</dbReference>
<evidence type="ECO:0000313" key="17">
    <source>
        <dbReference type="Proteomes" id="UP001345827"/>
    </source>
</evidence>
<evidence type="ECO:0000259" key="14">
    <source>
        <dbReference type="Pfam" id="PF01557"/>
    </source>
</evidence>
<keyword evidence="4 12" id="KW-0479">Metal-binding</keyword>
<evidence type="ECO:0000256" key="8">
    <source>
        <dbReference type="ARBA" id="ARBA00022878"/>
    </source>
</evidence>
<keyword evidence="6 12" id="KW-0106">Calcium</keyword>
<feature type="domain" description="Fumarylacetoacetase N-terminal" evidence="15">
    <location>
        <begin position="17"/>
        <end position="115"/>
    </location>
</feature>
<evidence type="ECO:0000256" key="12">
    <source>
        <dbReference type="PIRSR" id="PIRSR605959-3"/>
    </source>
</evidence>
<dbReference type="InterPro" id="IPR036462">
    <property type="entry name" value="Fumarylacetoacetase_N_sf"/>
</dbReference>
<dbReference type="Pfam" id="PF01557">
    <property type="entry name" value="FAA_hydrolase"/>
    <property type="match status" value="1"/>
</dbReference>
<dbReference type="SUPFAM" id="SSF56529">
    <property type="entry name" value="FAH"/>
    <property type="match status" value="1"/>
</dbReference>
<sequence length="429" mass="47219">MAPSPSLSPSSSPYTLENLPYGVISTNDNPKKRCAIAYEHSAIDIDQLFHQGFFSSITDLKEDNVFSHGNWNTFAALPKDVRKAFRNRVRSAVLDGTVNKANALIPLSNVQCHLPMHIHNFSDFYCSLEHTKNPNWYAMPSVYNGRTSSLVVSGTPFHRPCGMYPDDAPRRSGSGSPQASISVPISFKPESHMDYELEMAVWLSKPVPRGQRLQIAHAQDHIFGLTLLNDWSARQIQRFEMPPLGPFHSKGSCTSVSSWIVPIEALQGAEVAQCSRKTQQEPPPPPHLTWQDDAAAAATFDIDLTVKLLRDGTSYTLCESNLNELHWTPFQQITHLSAAGEGLSPGDVFGTGTISSPRTNADGEKIGLGCLFERNLPIARLKSMPSDLIDTFLKDGDEVIMEGWCKDKAGKVILGFGECRGTVLPAIKD</sequence>
<evidence type="ECO:0000256" key="9">
    <source>
        <dbReference type="ARBA" id="ARBA00023232"/>
    </source>
</evidence>
<evidence type="ECO:0000256" key="13">
    <source>
        <dbReference type="RuleBase" id="RU366008"/>
    </source>
</evidence>
<dbReference type="GO" id="GO:0006572">
    <property type="term" value="P:L-tyrosine catabolic process"/>
    <property type="evidence" value="ECO:0007669"/>
    <property type="project" value="UniProtKB-UniRule"/>
</dbReference>
<dbReference type="GO" id="GO:1902000">
    <property type="term" value="P:homogentisate catabolic process"/>
    <property type="evidence" value="ECO:0007669"/>
    <property type="project" value="TreeGrafter"/>
</dbReference>
<feature type="binding site" evidence="11">
    <location>
        <position position="125"/>
    </location>
    <ligand>
        <name>substrate</name>
    </ligand>
</feature>
<name>A0AAV9PSJ3_9PEZI</name>
<reference evidence="16 17" key="1">
    <citation type="submission" date="2023-06" db="EMBL/GenBank/DDBJ databases">
        <title>Black Yeasts Isolated from many extreme environments.</title>
        <authorList>
            <person name="Coleine C."/>
            <person name="Stajich J.E."/>
            <person name="Selbmann L."/>
        </authorList>
    </citation>
    <scope>NUCLEOTIDE SEQUENCE [LARGE SCALE GENOMIC DNA]</scope>
    <source>
        <strain evidence="16 17">CCFEE 5887</strain>
    </source>
</reference>
<feature type="binding site" evidence="12">
    <location>
        <position position="196"/>
    </location>
    <ligand>
        <name>Ca(2+)</name>
        <dbReference type="ChEBI" id="CHEBI:29108"/>
    </ligand>
</feature>
<feature type="domain" description="Fumarylacetoacetase-like C-terminal" evidence="14">
    <location>
        <begin position="124"/>
        <end position="423"/>
    </location>
</feature>
<dbReference type="PANTHER" id="PTHR43069">
    <property type="entry name" value="FUMARYLACETOACETASE"/>
    <property type="match status" value="1"/>
</dbReference>
<evidence type="ECO:0000256" key="7">
    <source>
        <dbReference type="ARBA" id="ARBA00022842"/>
    </source>
</evidence>
<comment type="cofactor">
    <cofactor evidence="13">
        <name>Mg(2+)</name>
        <dbReference type="ChEBI" id="CHEBI:18420"/>
    </cofactor>
    <cofactor evidence="13">
        <name>Ca(2+)</name>
        <dbReference type="ChEBI" id="CHEBI:29108"/>
    </cofactor>
</comment>
<feature type="active site" description="Proton acceptor" evidence="10">
    <location>
        <position position="130"/>
    </location>
</feature>
<evidence type="ECO:0000259" key="15">
    <source>
        <dbReference type="Pfam" id="PF09298"/>
    </source>
</evidence>
<dbReference type="Proteomes" id="UP001345827">
    <property type="component" value="Unassembled WGS sequence"/>
</dbReference>
<dbReference type="SUPFAM" id="SSF63433">
    <property type="entry name" value="Fumarylacetoacetate hydrolase, FAH, N-terminal domain"/>
    <property type="match status" value="1"/>
</dbReference>
<feature type="binding site" evidence="11">
    <location>
        <position position="237"/>
    </location>
    <ligand>
        <name>substrate</name>
    </ligand>
</feature>
<comment type="catalytic activity">
    <reaction evidence="13">
        <text>4-fumarylacetoacetate + H2O = acetoacetate + fumarate + H(+)</text>
        <dbReference type="Rhea" id="RHEA:10244"/>
        <dbReference type="ChEBI" id="CHEBI:13705"/>
        <dbReference type="ChEBI" id="CHEBI:15377"/>
        <dbReference type="ChEBI" id="CHEBI:15378"/>
        <dbReference type="ChEBI" id="CHEBI:18034"/>
        <dbReference type="ChEBI" id="CHEBI:29806"/>
        <dbReference type="EC" id="3.7.1.2"/>
    </reaction>
</comment>
<protein>
    <recommendedName>
        <fullName evidence="3 13">Fumarylacetoacetase</fullName>
        <ecNumber evidence="3 13">3.7.1.2</ecNumber>
    </recommendedName>
    <alternativeName>
        <fullName evidence="13">Fumarylacetoacetate hydrolase</fullName>
    </alternativeName>
</protein>
<feature type="binding site" evidence="12">
    <location>
        <position position="250"/>
    </location>
    <ligand>
        <name>Mg(2+)</name>
        <dbReference type="ChEBI" id="CHEBI:18420"/>
    </ligand>
</feature>
<keyword evidence="9 13" id="KW-0585">Phenylalanine catabolism</keyword>
<dbReference type="Gene3D" id="2.30.30.230">
    <property type="entry name" value="Fumarylacetoacetase, N-terminal domain"/>
    <property type="match status" value="1"/>
</dbReference>
<evidence type="ECO:0000256" key="6">
    <source>
        <dbReference type="ARBA" id="ARBA00022837"/>
    </source>
</evidence>
<feature type="binding site" evidence="12">
    <location>
        <position position="230"/>
    </location>
    <ligand>
        <name>Mg(2+)</name>
        <dbReference type="ChEBI" id="CHEBI:18420"/>
    </ligand>
</feature>
<feature type="binding site" evidence="12">
    <location>
        <position position="254"/>
    </location>
    <ligand>
        <name>Mg(2+)</name>
        <dbReference type="ChEBI" id="CHEBI:18420"/>
    </ligand>
</feature>
<keyword evidence="17" id="KW-1185">Reference proteome</keyword>
<comment type="similarity">
    <text evidence="2 13">Belongs to the FAH family.</text>
</comment>
<keyword evidence="7 12" id="KW-0460">Magnesium</keyword>
<feature type="binding site" evidence="12">
    <location>
        <position position="230"/>
    </location>
    <ligand>
        <name>Ca(2+)</name>
        <dbReference type="ChEBI" id="CHEBI:29108"/>
    </ligand>
</feature>
<evidence type="ECO:0000256" key="10">
    <source>
        <dbReference type="PIRSR" id="PIRSR605959-1"/>
    </source>
</evidence>
<evidence type="ECO:0000256" key="11">
    <source>
        <dbReference type="PIRSR" id="PIRSR605959-2"/>
    </source>
</evidence>
<evidence type="ECO:0000256" key="2">
    <source>
        <dbReference type="ARBA" id="ARBA00010211"/>
    </source>
</evidence>
<proteinExistence type="inferred from homology"/>
<comment type="pathway">
    <text evidence="1 13">Amino-acid degradation; L-phenylalanine degradation; acetoacetate and fumarate from L-phenylalanine: step 6/6.</text>
</comment>
<gene>
    <name evidence="16" type="ORF">LTR25_010347</name>
</gene>
<dbReference type="AlphaFoldDB" id="A0AAV9PSJ3"/>
<dbReference type="InterPro" id="IPR005959">
    <property type="entry name" value="Fumarylacetoacetase"/>
</dbReference>
<dbReference type="PANTHER" id="PTHR43069:SF2">
    <property type="entry name" value="FUMARYLACETOACETASE"/>
    <property type="match status" value="1"/>
</dbReference>
<organism evidence="16 17">
    <name type="scientific">Vermiconidia calcicola</name>
    <dbReference type="NCBI Taxonomy" id="1690605"/>
    <lineage>
        <taxon>Eukaryota</taxon>
        <taxon>Fungi</taxon>
        <taxon>Dikarya</taxon>
        <taxon>Ascomycota</taxon>
        <taxon>Pezizomycotina</taxon>
        <taxon>Dothideomycetes</taxon>
        <taxon>Dothideomycetidae</taxon>
        <taxon>Mycosphaerellales</taxon>
        <taxon>Extremaceae</taxon>
        <taxon>Vermiconidia</taxon>
    </lineage>
</organism>
<feature type="binding site" evidence="12">
    <location>
        <position position="198"/>
    </location>
    <ligand>
        <name>Ca(2+)</name>
        <dbReference type="ChEBI" id="CHEBI:29108"/>
    </ligand>
</feature>
<accession>A0AAV9PSJ3</accession>
<dbReference type="InterPro" id="IPR036663">
    <property type="entry name" value="Fumarylacetoacetase_C_sf"/>
</dbReference>
<evidence type="ECO:0000256" key="3">
    <source>
        <dbReference type="ARBA" id="ARBA00012094"/>
    </source>
</evidence>
<dbReference type="InterPro" id="IPR011234">
    <property type="entry name" value="Fumarylacetoacetase-like_C"/>
</dbReference>
<evidence type="ECO:0000313" key="16">
    <source>
        <dbReference type="EMBL" id="KAK5528734.1"/>
    </source>
</evidence>
<dbReference type="InterPro" id="IPR015377">
    <property type="entry name" value="Fumarylacetoacetase_N"/>
</dbReference>
<dbReference type="Gene3D" id="3.90.850.10">
    <property type="entry name" value="Fumarylacetoacetase-like, C-terminal domain"/>
    <property type="match status" value="1"/>
</dbReference>
<dbReference type="GO" id="GO:0046872">
    <property type="term" value="F:metal ion binding"/>
    <property type="evidence" value="ECO:0007669"/>
    <property type="project" value="UniProtKB-UniRule"/>
</dbReference>
<feature type="binding site" evidence="12">
    <location>
        <position position="123"/>
    </location>
    <ligand>
        <name>Ca(2+)</name>
        <dbReference type="ChEBI" id="CHEBI:29108"/>
    </ligand>
</feature>
<dbReference type="EMBL" id="JAXLQG010000025">
    <property type="protein sequence ID" value="KAK5528734.1"/>
    <property type="molecule type" value="Genomic_DNA"/>
</dbReference>
<evidence type="ECO:0000256" key="5">
    <source>
        <dbReference type="ARBA" id="ARBA00022801"/>
    </source>
</evidence>
<keyword evidence="8 13" id="KW-0828">Tyrosine catabolism</keyword>
<keyword evidence="5 13" id="KW-0378">Hydrolase</keyword>